<dbReference type="SMART" id="SM00347">
    <property type="entry name" value="HTH_MARR"/>
    <property type="match status" value="1"/>
</dbReference>
<protein>
    <submittedName>
        <fullName evidence="2">MarR family winged helix-turn-helix transcriptional regulator</fullName>
    </submittedName>
</protein>
<comment type="caution">
    <text evidence="2">The sequence shown here is derived from an EMBL/GenBank/DDBJ whole genome shotgun (WGS) entry which is preliminary data.</text>
</comment>
<dbReference type="InterPro" id="IPR000835">
    <property type="entry name" value="HTH_MarR-typ"/>
</dbReference>
<dbReference type="SUPFAM" id="SSF46785">
    <property type="entry name" value="Winged helix' DNA-binding domain"/>
    <property type="match status" value="1"/>
</dbReference>
<name>A0ABV9FQ42_9NOCA</name>
<dbReference type="PRINTS" id="PR00598">
    <property type="entry name" value="HTHMARR"/>
</dbReference>
<evidence type="ECO:0000259" key="1">
    <source>
        <dbReference type="PROSITE" id="PS50995"/>
    </source>
</evidence>
<keyword evidence="3" id="KW-1185">Reference proteome</keyword>
<evidence type="ECO:0000313" key="3">
    <source>
        <dbReference type="Proteomes" id="UP001595914"/>
    </source>
</evidence>
<dbReference type="RefSeq" id="WP_378413477.1">
    <property type="nucleotide sequence ID" value="NZ_JBHSFO010000001.1"/>
</dbReference>
<evidence type="ECO:0000313" key="2">
    <source>
        <dbReference type="EMBL" id="MFC4602379.1"/>
    </source>
</evidence>
<sequence length="143" mass="16148">MASDPITDLEVELVDMWRRGSIRTRERAQRVHPRLDPSCYPLLMLLIRREDAVPVSELIANLGVEKSTLSRQVDAVTRLGLAQRIPDPDDARAKLVALTDEGRARLGAERAEGVAQWRRQLSQWDPDDVRTLTALLRRLGSSD</sequence>
<dbReference type="Pfam" id="PF12802">
    <property type="entry name" value="MarR_2"/>
    <property type="match status" value="1"/>
</dbReference>
<dbReference type="InterPro" id="IPR039422">
    <property type="entry name" value="MarR/SlyA-like"/>
</dbReference>
<dbReference type="Gene3D" id="1.10.10.10">
    <property type="entry name" value="Winged helix-like DNA-binding domain superfamily/Winged helix DNA-binding domain"/>
    <property type="match status" value="1"/>
</dbReference>
<reference evidence="3" key="1">
    <citation type="journal article" date="2019" name="Int. J. Syst. Evol. Microbiol.">
        <title>The Global Catalogue of Microorganisms (GCM) 10K type strain sequencing project: providing services to taxonomists for standard genome sequencing and annotation.</title>
        <authorList>
            <consortium name="The Broad Institute Genomics Platform"/>
            <consortium name="The Broad Institute Genome Sequencing Center for Infectious Disease"/>
            <person name="Wu L."/>
            <person name="Ma J."/>
        </authorList>
    </citation>
    <scope>NUCLEOTIDE SEQUENCE [LARGE SCALE GENOMIC DNA]</scope>
    <source>
        <strain evidence="3">CCUG 54520</strain>
    </source>
</reference>
<dbReference type="PROSITE" id="PS50995">
    <property type="entry name" value="HTH_MARR_2"/>
    <property type="match status" value="1"/>
</dbReference>
<proteinExistence type="predicted"/>
<feature type="domain" description="HTH marR-type" evidence="1">
    <location>
        <begin position="10"/>
        <end position="141"/>
    </location>
</feature>
<dbReference type="InterPro" id="IPR036390">
    <property type="entry name" value="WH_DNA-bd_sf"/>
</dbReference>
<dbReference type="PANTHER" id="PTHR33164">
    <property type="entry name" value="TRANSCRIPTIONAL REGULATOR, MARR FAMILY"/>
    <property type="match status" value="1"/>
</dbReference>
<dbReference type="EMBL" id="JBHSFO010000001">
    <property type="protein sequence ID" value="MFC4602379.1"/>
    <property type="molecule type" value="Genomic_DNA"/>
</dbReference>
<organism evidence="2 3">
    <name type="scientific">Rhodococcus kronopolitis</name>
    <dbReference type="NCBI Taxonomy" id="1460226"/>
    <lineage>
        <taxon>Bacteria</taxon>
        <taxon>Bacillati</taxon>
        <taxon>Actinomycetota</taxon>
        <taxon>Actinomycetes</taxon>
        <taxon>Mycobacteriales</taxon>
        <taxon>Nocardiaceae</taxon>
        <taxon>Rhodococcus</taxon>
    </lineage>
</organism>
<dbReference type="InterPro" id="IPR036388">
    <property type="entry name" value="WH-like_DNA-bd_sf"/>
</dbReference>
<dbReference type="Proteomes" id="UP001595914">
    <property type="component" value="Unassembled WGS sequence"/>
</dbReference>
<gene>
    <name evidence="2" type="ORF">ACFO6S_01585</name>
</gene>
<dbReference type="PANTHER" id="PTHR33164:SF57">
    <property type="entry name" value="MARR-FAMILY TRANSCRIPTIONAL REGULATOR"/>
    <property type="match status" value="1"/>
</dbReference>
<accession>A0ABV9FQ42</accession>